<feature type="transmembrane region" description="Helical" evidence="1">
    <location>
        <begin position="12"/>
        <end position="30"/>
    </location>
</feature>
<evidence type="ECO:0000256" key="1">
    <source>
        <dbReference type="SAM" id="Phobius"/>
    </source>
</evidence>
<dbReference type="GO" id="GO:0004519">
    <property type="term" value="F:endonuclease activity"/>
    <property type="evidence" value="ECO:0007669"/>
    <property type="project" value="UniProtKB-KW"/>
</dbReference>
<dbReference type="AlphaFoldDB" id="A0A5C5ZDS6"/>
<dbReference type="Proteomes" id="UP000315010">
    <property type="component" value="Unassembled WGS sequence"/>
</dbReference>
<organism evidence="3 4">
    <name type="scientific">Novipirellula herctigrandis</name>
    <dbReference type="NCBI Taxonomy" id="2527986"/>
    <lineage>
        <taxon>Bacteria</taxon>
        <taxon>Pseudomonadati</taxon>
        <taxon>Planctomycetota</taxon>
        <taxon>Planctomycetia</taxon>
        <taxon>Pirellulales</taxon>
        <taxon>Pirellulaceae</taxon>
        <taxon>Novipirellula</taxon>
    </lineage>
</organism>
<feature type="transmembrane region" description="Helical" evidence="1">
    <location>
        <begin position="36"/>
        <end position="54"/>
    </location>
</feature>
<feature type="domain" description="Endonuclease/exonuclease/phosphatase" evidence="2">
    <location>
        <begin position="97"/>
        <end position="305"/>
    </location>
</feature>
<dbReference type="RefSeq" id="WP_146402948.1">
    <property type="nucleotide sequence ID" value="NZ_SJPJ01000001.1"/>
</dbReference>
<evidence type="ECO:0000313" key="4">
    <source>
        <dbReference type="Proteomes" id="UP000315010"/>
    </source>
</evidence>
<dbReference type="OrthoDB" id="9796594at2"/>
<keyword evidence="1" id="KW-0812">Transmembrane</keyword>
<evidence type="ECO:0000313" key="3">
    <source>
        <dbReference type="EMBL" id="TWT84991.1"/>
    </source>
</evidence>
<comment type="caution">
    <text evidence="3">The sequence shown here is derived from an EMBL/GenBank/DDBJ whole genome shotgun (WGS) entry which is preliminary data.</text>
</comment>
<keyword evidence="3" id="KW-0255">Endonuclease</keyword>
<keyword evidence="3" id="KW-0269">Exonuclease</keyword>
<keyword evidence="1" id="KW-0472">Membrane</keyword>
<keyword evidence="3" id="KW-0378">Hydrolase</keyword>
<dbReference type="InterPro" id="IPR036691">
    <property type="entry name" value="Endo/exonu/phosph_ase_sf"/>
</dbReference>
<dbReference type="EMBL" id="SJPJ01000001">
    <property type="protein sequence ID" value="TWT84991.1"/>
    <property type="molecule type" value="Genomic_DNA"/>
</dbReference>
<dbReference type="Gene3D" id="3.60.10.10">
    <property type="entry name" value="Endonuclease/exonuclease/phosphatase"/>
    <property type="match status" value="1"/>
</dbReference>
<dbReference type="Pfam" id="PF03372">
    <property type="entry name" value="Exo_endo_phos"/>
    <property type="match status" value="1"/>
</dbReference>
<dbReference type="InterPro" id="IPR005135">
    <property type="entry name" value="Endo/exonuclease/phosphatase"/>
</dbReference>
<proteinExistence type="predicted"/>
<accession>A0A5C5ZDS6</accession>
<sequence>MVLWDITRFSSIVLLTIAFVTLFAAHHWFADLLANLRVQQCLALAILLGLCIVFRRWVWAIAMLVCVLNHTAWLCGENSNAVDRETTADTLTITLANVLTQNDRHDEIVADLHSGDPDVFAILELSSPLSYRLRNDFGTSHPYSITRPQDAGNFGIGLYSRFPIEDAATFTLNSSIESITATIKTPTGARRIFVTHTFPPIGARGFARRNDHLMQLANMIRKSKRQTPELPIILVGDLNVTPWSPHFNEFQSLSELRRTSGRWDVTPTWYRFPLFPFGLVLDHVMTSGELAYVERKVGPEIGSDHRSVTVTVADR</sequence>
<gene>
    <name evidence="3" type="ORF">CA13_64730</name>
</gene>
<dbReference type="GO" id="GO:0004527">
    <property type="term" value="F:exonuclease activity"/>
    <property type="evidence" value="ECO:0007669"/>
    <property type="project" value="UniProtKB-KW"/>
</dbReference>
<keyword evidence="1" id="KW-1133">Transmembrane helix</keyword>
<keyword evidence="3" id="KW-0540">Nuclease</keyword>
<keyword evidence="4" id="KW-1185">Reference proteome</keyword>
<reference evidence="3 4" key="1">
    <citation type="submission" date="2019-02" db="EMBL/GenBank/DDBJ databases">
        <title>Deep-cultivation of Planctomycetes and their phenomic and genomic characterization uncovers novel biology.</title>
        <authorList>
            <person name="Wiegand S."/>
            <person name="Jogler M."/>
            <person name="Boedeker C."/>
            <person name="Pinto D."/>
            <person name="Vollmers J."/>
            <person name="Rivas-Marin E."/>
            <person name="Kohn T."/>
            <person name="Peeters S.H."/>
            <person name="Heuer A."/>
            <person name="Rast P."/>
            <person name="Oberbeckmann S."/>
            <person name="Bunk B."/>
            <person name="Jeske O."/>
            <person name="Meyerdierks A."/>
            <person name="Storesund J.E."/>
            <person name="Kallscheuer N."/>
            <person name="Luecker S."/>
            <person name="Lage O.M."/>
            <person name="Pohl T."/>
            <person name="Merkel B.J."/>
            <person name="Hornburger P."/>
            <person name="Mueller R.-W."/>
            <person name="Bruemmer F."/>
            <person name="Labrenz M."/>
            <person name="Spormann A.M."/>
            <person name="Op Den Camp H."/>
            <person name="Overmann J."/>
            <person name="Amann R."/>
            <person name="Jetten M.S.M."/>
            <person name="Mascher T."/>
            <person name="Medema M.H."/>
            <person name="Devos D.P."/>
            <person name="Kaster A.-K."/>
            <person name="Ovreas L."/>
            <person name="Rohde M."/>
            <person name="Galperin M.Y."/>
            <person name="Jogler C."/>
        </authorList>
    </citation>
    <scope>NUCLEOTIDE SEQUENCE [LARGE SCALE GENOMIC DNA]</scope>
    <source>
        <strain evidence="3 4">CA13</strain>
    </source>
</reference>
<protein>
    <submittedName>
        <fullName evidence="3">Endonuclease/Exonuclease/phosphatase family protein</fullName>
    </submittedName>
</protein>
<evidence type="ECO:0000259" key="2">
    <source>
        <dbReference type="Pfam" id="PF03372"/>
    </source>
</evidence>
<dbReference type="SUPFAM" id="SSF56219">
    <property type="entry name" value="DNase I-like"/>
    <property type="match status" value="1"/>
</dbReference>
<name>A0A5C5ZDS6_9BACT</name>